<evidence type="ECO:0000313" key="2">
    <source>
        <dbReference type="WBParaSite" id="nRc.2.0.1.t29820-RA"/>
    </source>
</evidence>
<protein>
    <submittedName>
        <fullName evidence="2">Uncharacterized protein</fullName>
    </submittedName>
</protein>
<organism evidence="1 2">
    <name type="scientific">Romanomermis culicivorax</name>
    <name type="common">Nematode worm</name>
    <dbReference type="NCBI Taxonomy" id="13658"/>
    <lineage>
        <taxon>Eukaryota</taxon>
        <taxon>Metazoa</taxon>
        <taxon>Ecdysozoa</taxon>
        <taxon>Nematoda</taxon>
        <taxon>Enoplea</taxon>
        <taxon>Dorylaimia</taxon>
        <taxon>Mermithida</taxon>
        <taxon>Mermithoidea</taxon>
        <taxon>Mermithidae</taxon>
        <taxon>Romanomermis</taxon>
    </lineage>
</organism>
<dbReference type="Proteomes" id="UP000887565">
    <property type="component" value="Unplaced"/>
</dbReference>
<proteinExistence type="predicted"/>
<reference evidence="2" key="1">
    <citation type="submission" date="2022-11" db="UniProtKB">
        <authorList>
            <consortium name="WormBaseParasite"/>
        </authorList>
    </citation>
    <scope>IDENTIFICATION</scope>
</reference>
<dbReference type="WBParaSite" id="nRc.2.0.1.t29820-RA">
    <property type="protein sequence ID" value="nRc.2.0.1.t29820-RA"/>
    <property type="gene ID" value="nRc.2.0.1.g29820"/>
</dbReference>
<sequence>MNEELSSSWNEQQFYYLVVNDHKEHISCKQEVADKYETTPCPLVNASSYSTDPFKFYIKKVAEVTLSSKIVQQNVTVDEVMIFNKASQRAMTLRDWHNQSFQSKVEPARPECTQRQILILAKAQQMKNMMTIRGPGEPHYIAGWVLCEPSVGENQGKTMCVWNMLTNGLEFLPLNGVWRFDWDEPGTVVYLLNTNQSMSYHCKILTHAGCILDQPYPSAASAWATMSGPAWQLKGFLGGTGAVRLLVNVEYREDYSVALYNSRRAVNLQSSYASKLVLCWIDTSQMINHFQHMQGLCLKSSKMCH</sequence>
<accession>A0A915JTZ0</accession>
<evidence type="ECO:0000313" key="1">
    <source>
        <dbReference type="Proteomes" id="UP000887565"/>
    </source>
</evidence>
<dbReference type="AlphaFoldDB" id="A0A915JTZ0"/>
<name>A0A915JTZ0_ROMCU</name>
<keyword evidence="1" id="KW-1185">Reference proteome</keyword>